<name>A0A4C1V3U1_EUMVA</name>
<organism evidence="2 3">
    <name type="scientific">Eumeta variegata</name>
    <name type="common">Bagworm moth</name>
    <name type="synonym">Eumeta japonica</name>
    <dbReference type="NCBI Taxonomy" id="151549"/>
    <lineage>
        <taxon>Eukaryota</taxon>
        <taxon>Metazoa</taxon>
        <taxon>Ecdysozoa</taxon>
        <taxon>Arthropoda</taxon>
        <taxon>Hexapoda</taxon>
        <taxon>Insecta</taxon>
        <taxon>Pterygota</taxon>
        <taxon>Neoptera</taxon>
        <taxon>Endopterygota</taxon>
        <taxon>Lepidoptera</taxon>
        <taxon>Glossata</taxon>
        <taxon>Ditrysia</taxon>
        <taxon>Tineoidea</taxon>
        <taxon>Psychidae</taxon>
        <taxon>Oiketicinae</taxon>
        <taxon>Eumeta</taxon>
    </lineage>
</organism>
<protein>
    <submittedName>
        <fullName evidence="2">Uncharacterized protein</fullName>
    </submittedName>
</protein>
<accession>A0A4C1V3U1</accession>
<dbReference type="Proteomes" id="UP000299102">
    <property type="component" value="Unassembled WGS sequence"/>
</dbReference>
<dbReference type="EMBL" id="BGZK01000270">
    <property type="protein sequence ID" value="GBP33210.1"/>
    <property type="molecule type" value="Genomic_DNA"/>
</dbReference>
<feature type="transmembrane region" description="Helical" evidence="1">
    <location>
        <begin position="60"/>
        <end position="87"/>
    </location>
</feature>
<evidence type="ECO:0000313" key="3">
    <source>
        <dbReference type="Proteomes" id="UP000299102"/>
    </source>
</evidence>
<reference evidence="2 3" key="1">
    <citation type="journal article" date="2019" name="Commun. Biol.">
        <title>The bagworm genome reveals a unique fibroin gene that provides high tensile strength.</title>
        <authorList>
            <person name="Kono N."/>
            <person name="Nakamura H."/>
            <person name="Ohtoshi R."/>
            <person name="Tomita M."/>
            <person name="Numata K."/>
            <person name="Arakawa K."/>
        </authorList>
    </citation>
    <scope>NUCLEOTIDE SEQUENCE [LARGE SCALE GENOMIC DNA]</scope>
</reference>
<keyword evidence="1" id="KW-1133">Transmembrane helix</keyword>
<sequence>MEKSKGLLNLFRAVGFRAGRAARAPIPSRVSSPLHINLALIHFGKKPSPVRRLHRERYKITYNAFCASYVAILFELLLYVALVLLAARSNVTGIYCALDNREFILMLPPVYNLNTT</sequence>
<keyword evidence="1" id="KW-0812">Transmembrane</keyword>
<gene>
    <name evidence="2" type="ORF">EVAR_14891_1</name>
</gene>
<comment type="caution">
    <text evidence="2">The sequence shown here is derived from an EMBL/GenBank/DDBJ whole genome shotgun (WGS) entry which is preliminary data.</text>
</comment>
<evidence type="ECO:0000313" key="2">
    <source>
        <dbReference type="EMBL" id="GBP33210.1"/>
    </source>
</evidence>
<keyword evidence="1" id="KW-0472">Membrane</keyword>
<proteinExistence type="predicted"/>
<evidence type="ECO:0000256" key="1">
    <source>
        <dbReference type="SAM" id="Phobius"/>
    </source>
</evidence>
<dbReference type="AlphaFoldDB" id="A0A4C1V3U1"/>
<keyword evidence="3" id="KW-1185">Reference proteome</keyword>